<sequence length="258" mass="30467">MELFTRLFGHLLAFVYHCFDRIVIHGYLTGLSRPEHVVHFFREVGGAPVITKEILSERTHRYQSWVEAFARNHRIPIAWAEKGIRKEDFVLRWQRRMVRKNDYGVYFIFKSMEVGSTFRIAVPKYPTRDPNYRIIAKTRSRFTHYYFYIHDQVLGPIVMRVGSFVPFQATYYLNGHSFIEHQLKAANVDFRKHDNAFLAVGDVAALQAAADKLSPEIIRKQLDYWTFVLGPKFSPKERKQVKLSRTYAISQVEYCFNF</sequence>
<organism evidence="1 2">
    <name type="scientific">Candidatus Acidiferrum panamense</name>
    <dbReference type="NCBI Taxonomy" id="2741543"/>
    <lineage>
        <taxon>Bacteria</taxon>
        <taxon>Pseudomonadati</taxon>
        <taxon>Acidobacteriota</taxon>
        <taxon>Terriglobia</taxon>
        <taxon>Candidatus Acidiferrales</taxon>
        <taxon>Candidatus Acidiferrum</taxon>
    </lineage>
</organism>
<accession>A0A7V8NMV6</accession>
<feature type="non-terminal residue" evidence="1">
    <location>
        <position position="258"/>
    </location>
</feature>
<gene>
    <name evidence="1" type="ORF">HRJ53_04505</name>
</gene>
<proteinExistence type="predicted"/>
<name>A0A7V8NMV6_9BACT</name>
<keyword evidence="2" id="KW-1185">Reference proteome</keyword>
<evidence type="ECO:0000313" key="2">
    <source>
        <dbReference type="Proteomes" id="UP000567293"/>
    </source>
</evidence>
<evidence type="ECO:0000313" key="1">
    <source>
        <dbReference type="EMBL" id="MBA0084236.1"/>
    </source>
</evidence>
<dbReference type="Proteomes" id="UP000567293">
    <property type="component" value="Unassembled WGS sequence"/>
</dbReference>
<reference evidence="1" key="1">
    <citation type="submission" date="2020-06" db="EMBL/GenBank/DDBJ databases">
        <title>Legume-microbial interactions unlock mineral nutrients during tropical forest succession.</title>
        <authorList>
            <person name="Epihov D.Z."/>
        </authorList>
    </citation>
    <scope>NUCLEOTIDE SEQUENCE [LARGE SCALE GENOMIC DNA]</scope>
    <source>
        <strain evidence="1">Pan2503</strain>
    </source>
</reference>
<comment type="caution">
    <text evidence="1">The sequence shown here is derived from an EMBL/GenBank/DDBJ whole genome shotgun (WGS) entry which is preliminary data.</text>
</comment>
<dbReference type="EMBL" id="JACDQQ010000435">
    <property type="protein sequence ID" value="MBA0084236.1"/>
    <property type="molecule type" value="Genomic_DNA"/>
</dbReference>
<protein>
    <submittedName>
        <fullName evidence="1">Uncharacterized protein</fullName>
    </submittedName>
</protein>
<dbReference type="AlphaFoldDB" id="A0A7V8NMV6"/>